<keyword evidence="3" id="KW-0540">Nuclease</keyword>
<accession>A0A1G2HUX1</accession>
<organism evidence="6 7">
    <name type="scientific">Candidatus Staskawiczbacteria bacterium RIFCSPHIGHO2_01_FULL_36_16</name>
    <dbReference type="NCBI Taxonomy" id="1802200"/>
    <lineage>
        <taxon>Bacteria</taxon>
        <taxon>Candidatus Staskawicziibacteriota</taxon>
    </lineage>
</organism>
<keyword evidence="1" id="KW-0597">Phosphoprotein</keyword>
<gene>
    <name evidence="6" type="ORF">A2812_01695</name>
</gene>
<dbReference type="InterPro" id="IPR051813">
    <property type="entry name" value="HepT_RNase_toxin"/>
</dbReference>
<evidence type="ECO:0000256" key="1">
    <source>
        <dbReference type="ARBA" id="ARBA00022553"/>
    </source>
</evidence>
<evidence type="ECO:0008006" key="8">
    <source>
        <dbReference type="Google" id="ProtNLM"/>
    </source>
</evidence>
<proteinExistence type="predicted"/>
<dbReference type="PANTHER" id="PTHR34139">
    <property type="entry name" value="UPF0331 PROTEIN MJ0127"/>
    <property type="match status" value="1"/>
</dbReference>
<dbReference type="GO" id="GO:0004540">
    <property type="term" value="F:RNA nuclease activity"/>
    <property type="evidence" value="ECO:0007669"/>
    <property type="project" value="InterPro"/>
</dbReference>
<dbReference type="Proteomes" id="UP000177190">
    <property type="component" value="Unassembled WGS sequence"/>
</dbReference>
<comment type="caution">
    <text evidence="6">The sequence shown here is derived from an EMBL/GenBank/DDBJ whole genome shotgun (WGS) entry which is preliminary data.</text>
</comment>
<evidence type="ECO:0000256" key="3">
    <source>
        <dbReference type="ARBA" id="ARBA00022722"/>
    </source>
</evidence>
<evidence type="ECO:0000256" key="2">
    <source>
        <dbReference type="ARBA" id="ARBA00022649"/>
    </source>
</evidence>
<dbReference type="STRING" id="1802200.A2812_01695"/>
<dbReference type="GO" id="GO:0000166">
    <property type="term" value="F:nucleotide binding"/>
    <property type="evidence" value="ECO:0007669"/>
    <property type="project" value="UniProtKB-KW"/>
</dbReference>
<dbReference type="GO" id="GO:0016787">
    <property type="term" value="F:hydrolase activity"/>
    <property type="evidence" value="ECO:0007669"/>
    <property type="project" value="UniProtKB-KW"/>
</dbReference>
<reference evidence="6 7" key="1">
    <citation type="journal article" date="2016" name="Nat. Commun.">
        <title>Thousands of microbial genomes shed light on interconnected biogeochemical processes in an aquifer system.</title>
        <authorList>
            <person name="Anantharaman K."/>
            <person name="Brown C.T."/>
            <person name="Hug L.A."/>
            <person name="Sharon I."/>
            <person name="Castelle C.J."/>
            <person name="Probst A.J."/>
            <person name="Thomas B.C."/>
            <person name="Singh A."/>
            <person name="Wilkins M.J."/>
            <person name="Karaoz U."/>
            <person name="Brodie E.L."/>
            <person name="Williams K.H."/>
            <person name="Hubbard S.S."/>
            <person name="Banfield J.F."/>
        </authorList>
    </citation>
    <scope>NUCLEOTIDE SEQUENCE [LARGE SCALE GENOMIC DNA]</scope>
</reference>
<protein>
    <recommendedName>
        <fullName evidence="8">DUF86 domain-containing protein</fullName>
    </recommendedName>
</protein>
<dbReference type="InterPro" id="IPR008201">
    <property type="entry name" value="HepT-like"/>
</dbReference>
<dbReference type="PANTHER" id="PTHR34139:SF1">
    <property type="entry name" value="RNASE MJ1380-RELATED"/>
    <property type="match status" value="1"/>
</dbReference>
<dbReference type="Pfam" id="PF01934">
    <property type="entry name" value="HepT-like"/>
    <property type="match status" value="1"/>
</dbReference>
<keyword evidence="2" id="KW-1277">Toxin-antitoxin system</keyword>
<evidence type="ECO:0000256" key="5">
    <source>
        <dbReference type="ARBA" id="ARBA00022801"/>
    </source>
</evidence>
<evidence type="ECO:0000256" key="4">
    <source>
        <dbReference type="ARBA" id="ARBA00022741"/>
    </source>
</evidence>
<dbReference type="EMBL" id="MHOM01000002">
    <property type="protein sequence ID" value="OGZ65658.1"/>
    <property type="molecule type" value="Genomic_DNA"/>
</dbReference>
<keyword evidence="4" id="KW-0547">Nucleotide-binding</keyword>
<name>A0A1G2HUX1_9BACT</name>
<sequence length="109" mass="13148">MLEYEVYLKEIVSMIERIENSIGNMDFEAFSNDINLFDATLMRLHFIGETIKSIPYAIKKDYKNIKWRKHSRLRDIISHKYSKVNKNIIWDVLQFLPELKEQIKEILNK</sequence>
<dbReference type="AlphaFoldDB" id="A0A1G2HUX1"/>
<evidence type="ECO:0000313" key="7">
    <source>
        <dbReference type="Proteomes" id="UP000177190"/>
    </source>
</evidence>
<evidence type="ECO:0000313" key="6">
    <source>
        <dbReference type="EMBL" id="OGZ65658.1"/>
    </source>
</evidence>
<dbReference type="GO" id="GO:0110001">
    <property type="term" value="C:toxin-antitoxin complex"/>
    <property type="evidence" value="ECO:0007669"/>
    <property type="project" value="InterPro"/>
</dbReference>
<keyword evidence="5" id="KW-0378">Hydrolase</keyword>